<organism evidence="2 3">
    <name type="scientific">Cryobacterium roopkundense</name>
    <dbReference type="NCBI Taxonomy" id="1001240"/>
    <lineage>
        <taxon>Bacteria</taxon>
        <taxon>Bacillati</taxon>
        <taxon>Actinomycetota</taxon>
        <taxon>Actinomycetes</taxon>
        <taxon>Micrococcales</taxon>
        <taxon>Microbacteriaceae</taxon>
        <taxon>Cryobacterium</taxon>
    </lineage>
</organism>
<feature type="signal peptide" evidence="1">
    <location>
        <begin position="1"/>
        <end position="26"/>
    </location>
</feature>
<dbReference type="AlphaFoldDB" id="A0A099JLB7"/>
<evidence type="ECO:0000313" key="3">
    <source>
        <dbReference type="Proteomes" id="UP000029864"/>
    </source>
</evidence>
<dbReference type="EMBL" id="JPXF01000018">
    <property type="protein sequence ID" value="KGJ79119.1"/>
    <property type="molecule type" value="Genomic_DNA"/>
</dbReference>
<sequence length="126" mass="13315">MRALLSRTIRIMIVGVATGLLVTACAVEAPPTPTPSAPITTSEPTPSEPLPIVDSGALEGAMGTAETDEEGVMRYTVVEGDVGGIVCDRFGRAWWQLDNERNSGGFDCHSMINIGDVVTLTNDKKP</sequence>
<dbReference type="PROSITE" id="PS51257">
    <property type="entry name" value="PROKAR_LIPOPROTEIN"/>
    <property type="match status" value="1"/>
</dbReference>
<accession>A0A099JLB7</accession>
<evidence type="ECO:0000313" key="2">
    <source>
        <dbReference type="EMBL" id="KGJ79119.1"/>
    </source>
</evidence>
<keyword evidence="3" id="KW-1185">Reference proteome</keyword>
<evidence type="ECO:0008006" key="4">
    <source>
        <dbReference type="Google" id="ProtNLM"/>
    </source>
</evidence>
<proteinExistence type="predicted"/>
<keyword evidence="1" id="KW-0732">Signal</keyword>
<feature type="chain" id="PRO_5001956767" description="LysM domain-containing protein" evidence="1">
    <location>
        <begin position="27"/>
        <end position="126"/>
    </location>
</feature>
<dbReference type="Proteomes" id="UP000029864">
    <property type="component" value="Unassembled WGS sequence"/>
</dbReference>
<protein>
    <recommendedName>
        <fullName evidence="4">LysM domain-containing protein</fullName>
    </recommendedName>
</protein>
<gene>
    <name evidence="2" type="ORF">GY21_06210</name>
</gene>
<dbReference type="STRING" id="1001240.GY21_06210"/>
<comment type="caution">
    <text evidence="2">The sequence shown here is derived from an EMBL/GenBank/DDBJ whole genome shotgun (WGS) entry which is preliminary data.</text>
</comment>
<reference evidence="2 3" key="1">
    <citation type="submission" date="2014-08" db="EMBL/GenBank/DDBJ databases">
        <authorList>
            <person name="Sisinthy S."/>
        </authorList>
    </citation>
    <scope>NUCLEOTIDE SEQUENCE [LARGE SCALE GENOMIC DNA]</scope>
    <source>
        <strain evidence="2 3">RuG17</strain>
    </source>
</reference>
<name>A0A099JLB7_9MICO</name>
<evidence type="ECO:0000256" key="1">
    <source>
        <dbReference type="SAM" id="SignalP"/>
    </source>
</evidence>